<comment type="similarity">
    <text evidence="1">Belongs to the ATP-dependent AMP-binding enzyme family.</text>
</comment>
<dbReference type="AlphaFoldDB" id="A0A979EIQ3"/>
<evidence type="ECO:0000313" key="6">
    <source>
        <dbReference type="RefSeq" id="XP_047007609.1"/>
    </source>
</evidence>
<dbReference type="GO" id="GO:0006631">
    <property type="term" value="P:fatty acid metabolic process"/>
    <property type="evidence" value="ECO:0007669"/>
    <property type="project" value="TreeGrafter"/>
</dbReference>
<protein>
    <submittedName>
        <fullName evidence="6">Malonate--CoA ligase ACSF3, mitochondrial isoform X2</fullName>
    </submittedName>
</protein>
<keyword evidence="6" id="KW-0436">Ligase</keyword>
<gene>
    <name evidence="6" type="primary">acsf3</name>
</gene>
<feature type="domain" description="AMP-dependent synthetase/ligase" evidence="3">
    <location>
        <begin position="246"/>
        <end position="391"/>
    </location>
</feature>
<evidence type="ECO:0000256" key="1">
    <source>
        <dbReference type="ARBA" id="ARBA00006432"/>
    </source>
</evidence>
<dbReference type="PANTHER" id="PTHR43201:SF8">
    <property type="entry name" value="ACYL-COA SYNTHETASE FAMILY MEMBER 3"/>
    <property type="match status" value="1"/>
</dbReference>
<dbReference type="Proteomes" id="UP000221080">
    <property type="component" value="Chromosome 27"/>
</dbReference>
<dbReference type="Gene3D" id="3.40.50.12780">
    <property type="entry name" value="N-terminal domain of ligase-like"/>
    <property type="match status" value="2"/>
</dbReference>
<dbReference type="PANTHER" id="PTHR43201">
    <property type="entry name" value="ACYL-COA SYNTHETASE"/>
    <property type="match status" value="1"/>
</dbReference>
<evidence type="ECO:0000313" key="5">
    <source>
        <dbReference type="Proteomes" id="UP000221080"/>
    </source>
</evidence>
<dbReference type="InterPro" id="IPR020845">
    <property type="entry name" value="AMP-binding_CS"/>
</dbReference>
<keyword evidence="5" id="KW-1185">Reference proteome</keyword>
<proteinExistence type="inferred from homology"/>
<name>A0A979EIQ3_ICTPU</name>
<dbReference type="CTD" id="197322"/>
<reference evidence="6" key="2">
    <citation type="submission" date="2025-08" db="UniProtKB">
        <authorList>
            <consortium name="RefSeq"/>
        </authorList>
    </citation>
    <scope>IDENTIFICATION</scope>
    <source>
        <tissue evidence="6">Blood</tissue>
    </source>
</reference>
<dbReference type="RefSeq" id="XP_047007609.1">
    <property type="nucleotide sequence ID" value="XM_047151653.2"/>
</dbReference>
<dbReference type="InterPro" id="IPR042099">
    <property type="entry name" value="ANL_N_sf"/>
</dbReference>
<dbReference type="InterPro" id="IPR000873">
    <property type="entry name" value="AMP-dep_synth/lig_dom"/>
</dbReference>
<dbReference type="FunFam" id="3.30.300.30:FF:000031">
    <property type="entry name" value="Acyl-CoA synthetase family member 3"/>
    <property type="match status" value="1"/>
</dbReference>
<dbReference type="GeneID" id="108259686"/>
<sequence>MLCVSMMAVWRSFQNCLHYKPCRCSLKWLMGNIVHRTWTSSGPLTSRSRERVTPVFTKALAYEDKVAIIDKDRNHSYNCLYHSSRGLAAQIHQALACHSGDLQGKRISFLCANDASYTVAQWATWMCGGTAVPLYRKHPVAELEYVISDSQSSLLLAGKPYTAMLEPLAQKLGLPCLHLPHTSSLDALHAAEPQSQSEELISDWAERPAMIIYTSGTTGRPKGVLHTHGSLLAMVWEQLLSSQSPAVTVFMAVPTIYSKLIQHYDQHLTHPHVQDFIRAVCKERIRLMVSGSAALPQPVLKRWREVTDHVLLERYGMTEIGMALSNPLNGPRIPGAVGAPLPGVEVRIVMTNISNTIIAEGDSKHTRVKPGLEGREGELQVRGSSVFQEYWNKPQETEDSFTEDGWFKTGDTAVYKDGVYWIMGRTSVDIIKSGGYKISALDVERHLLAHPDITDVAVIGVRDSTWGQKVVAVVQMKNGKTISLPELKAWAREHMASYTIPTGLIVVEEMPRNQMGKVNKRDLLRQFFPH</sequence>
<accession>A0A979EIQ3</accession>
<feature type="domain" description="AMP-binding enzyme C-terminal" evidence="4">
    <location>
        <begin position="443"/>
        <end position="517"/>
    </location>
</feature>
<dbReference type="GO" id="GO:0031956">
    <property type="term" value="F:medium-chain fatty acid-CoA ligase activity"/>
    <property type="evidence" value="ECO:0007669"/>
    <property type="project" value="TreeGrafter"/>
</dbReference>
<feature type="domain" description="AMP-dependent synthetase/ligase" evidence="3">
    <location>
        <begin position="58"/>
        <end position="238"/>
    </location>
</feature>
<dbReference type="PROSITE" id="PS00455">
    <property type="entry name" value="AMP_BINDING"/>
    <property type="match status" value="1"/>
</dbReference>
<dbReference type="CDD" id="cd05941">
    <property type="entry name" value="MCS"/>
    <property type="match status" value="1"/>
</dbReference>
<evidence type="ECO:0000259" key="3">
    <source>
        <dbReference type="Pfam" id="PF00501"/>
    </source>
</evidence>
<evidence type="ECO:0000259" key="4">
    <source>
        <dbReference type="Pfam" id="PF13193"/>
    </source>
</evidence>
<dbReference type="SUPFAM" id="SSF56801">
    <property type="entry name" value="Acetyl-CoA synthetase-like"/>
    <property type="match status" value="1"/>
</dbReference>
<dbReference type="Gene3D" id="3.30.300.30">
    <property type="match status" value="1"/>
</dbReference>
<evidence type="ECO:0000256" key="2">
    <source>
        <dbReference type="ARBA" id="ARBA00023098"/>
    </source>
</evidence>
<organism evidence="5 6">
    <name type="scientific">Ictalurus punctatus</name>
    <name type="common">Channel catfish</name>
    <name type="synonym">Silurus punctatus</name>
    <dbReference type="NCBI Taxonomy" id="7998"/>
    <lineage>
        <taxon>Eukaryota</taxon>
        <taxon>Metazoa</taxon>
        <taxon>Chordata</taxon>
        <taxon>Craniata</taxon>
        <taxon>Vertebrata</taxon>
        <taxon>Euteleostomi</taxon>
        <taxon>Actinopterygii</taxon>
        <taxon>Neopterygii</taxon>
        <taxon>Teleostei</taxon>
        <taxon>Ostariophysi</taxon>
        <taxon>Siluriformes</taxon>
        <taxon>Ictaluridae</taxon>
        <taxon>Ictalurus</taxon>
    </lineage>
</organism>
<dbReference type="Pfam" id="PF13193">
    <property type="entry name" value="AMP-binding_C"/>
    <property type="match status" value="1"/>
</dbReference>
<reference evidence="5" key="1">
    <citation type="journal article" date="2016" name="Nat. Commun.">
        <title>The channel catfish genome sequence provides insights into the evolution of scale formation in teleosts.</title>
        <authorList>
            <person name="Liu Z."/>
            <person name="Liu S."/>
            <person name="Yao J."/>
            <person name="Bao L."/>
            <person name="Zhang J."/>
            <person name="Li Y."/>
            <person name="Jiang C."/>
            <person name="Sun L."/>
            <person name="Wang R."/>
            <person name="Zhang Y."/>
            <person name="Zhou T."/>
            <person name="Zeng Q."/>
            <person name="Fu Q."/>
            <person name="Gao S."/>
            <person name="Li N."/>
            <person name="Koren S."/>
            <person name="Jiang Y."/>
            <person name="Zimin A."/>
            <person name="Xu P."/>
            <person name="Phillippy A.M."/>
            <person name="Geng X."/>
            <person name="Song L."/>
            <person name="Sun F."/>
            <person name="Li C."/>
            <person name="Wang X."/>
            <person name="Chen A."/>
            <person name="Jin Y."/>
            <person name="Yuan Z."/>
            <person name="Yang Y."/>
            <person name="Tan S."/>
            <person name="Peatman E."/>
            <person name="Lu J."/>
            <person name="Qin Z."/>
            <person name="Dunham R."/>
            <person name="Li Z."/>
            <person name="Sonstegard T."/>
            <person name="Feng J."/>
            <person name="Danzmann R.G."/>
            <person name="Schroeder S."/>
            <person name="Scheffler B."/>
            <person name="Duke M.V."/>
            <person name="Ballard L."/>
            <person name="Kucuktas H."/>
            <person name="Kaltenboeck L."/>
            <person name="Liu H."/>
            <person name="Armbruster J."/>
            <person name="Xie Y."/>
            <person name="Kirby M.L."/>
            <person name="Tian Y."/>
            <person name="Flanagan M.E."/>
            <person name="Mu W."/>
            <person name="Waldbieser G.C."/>
        </authorList>
    </citation>
    <scope>NUCLEOTIDE SEQUENCE [LARGE SCALE GENOMIC DNA]</scope>
    <source>
        <strain evidence="5">SDA103</strain>
    </source>
</reference>
<dbReference type="InterPro" id="IPR045851">
    <property type="entry name" value="AMP-bd_C_sf"/>
</dbReference>
<dbReference type="Pfam" id="PF00501">
    <property type="entry name" value="AMP-binding"/>
    <property type="match status" value="2"/>
</dbReference>
<keyword evidence="2" id="KW-0443">Lipid metabolism</keyword>
<dbReference type="InterPro" id="IPR025110">
    <property type="entry name" value="AMP-bd_C"/>
</dbReference>